<protein>
    <recommendedName>
        <fullName evidence="7">2-deoxy-scyllo-inosamine dehydrogenase</fullName>
        <ecNumber evidence="6">1.1.1.329</ecNumber>
    </recommendedName>
</protein>
<dbReference type="Pfam" id="PF08240">
    <property type="entry name" value="ADH_N"/>
    <property type="match status" value="1"/>
</dbReference>
<feature type="domain" description="Enoyl reductase (ER)" evidence="10">
    <location>
        <begin position="23"/>
        <end position="381"/>
    </location>
</feature>
<evidence type="ECO:0000313" key="11">
    <source>
        <dbReference type="EMBL" id="AKC91860.1"/>
    </source>
</evidence>
<reference evidence="11" key="1">
    <citation type="submission" date="2014-11" db="EMBL/GenBank/DDBJ databases">
        <authorList>
            <person name="Kling A."/>
            <person name="Lukat P."/>
            <person name="Almeida D.V."/>
            <person name="Bauer A."/>
            <person name="Sordello S."/>
            <person name="Fontaine E."/>
            <person name="Zaburannyi N."/>
            <person name="Herrmann J."/>
            <person name="Wenzel S.C."/>
            <person name="Koenig C."/>
            <person name="Ammerman N.C."/>
            <person name="Barrio-Perez B."/>
            <person name="Borchers K."/>
            <person name="Bordon-Pallier F."/>
            <person name="Broenstrup M."/>
            <person name="Courtemanche G."/>
            <person name="Gerlitz M."/>
            <person name="Geslin M."/>
            <person name="Hammann P."/>
            <person name="Heinz D."/>
            <person name="Hoffmann H."/>
            <person name="Klieber S."/>
            <person name="Kohlmann M."/>
            <person name="Kurz M."/>
            <person name="Lair C."/>
            <person name="Matter H."/>
            <person name="Nuermberger E."/>
            <person name="Tyagi S."/>
            <person name="Fraisse L."/>
            <person name="Grosset J.H."/>
            <person name="Lagrange S."/>
            <person name="Mueller R."/>
        </authorList>
    </citation>
    <scope>NUCLEOTIDE SEQUENCE</scope>
    <source>
        <strain evidence="11">DSM 40835</strain>
    </source>
</reference>
<evidence type="ECO:0000256" key="6">
    <source>
        <dbReference type="ARBA" id="ARBA00039102"/>
    </source>
</evidence>
<evidence type="ECO:0000259" key="10">
    <source>
        <dbReference type="SMART" id="SM00829"/>
    </source>
</evidence>
<dbReference type="InterPro" id="IPR050129">
    <property type="entry name" value="Zn_alcohol_dh"/>
</dbReference>
<comment type="cofactor">
    <cofactor evidence="1">
        <name>Zn(2+)</name>
        <dbReference type="ChEBI" id="CHEBI:29105"/>
    </cofactor>
</comment>
<dbReference type="SUPFAM" id="SSF51735">
    <property type="entry name" value="NAD(P)-binding Rossmann-fold domains"/>
    <property type="match status" value="1"/>
</dbReference>
<organism evidence="11">
    <name type="scientific">Streptomyces muensis</name>
    <dbReference type="NCBI Taxonomy" id="1077944"/>
    <lineage>
        <taxon>Bacteria</taxon>
        <taxon>Bacillati</taxon>
        <taxon>Actinomycetota</taxon>
        <taxon>Actinomycetes</taxon>
        <taxon>Kitasatosporales</taxon>
        <taxon>Streptomycetaceae</taxon>
        <taxon>Streptomyces</taxon>
    </lineage>
</organism>
<accession>A0A0E3URI1</accession>
<evidence type="ECO:0000256" key="7">
    <source>
        <dbReference type="ARBA" id="ARBA00039387"/>
    </source>
</evidence>
<dbReference type="Gene3D" id="3.90.180.10">
    <property type="entry name" value="Medium-chain alcohol dehydrogenases, catalytic domain"/>
    <property type="match status" value="1"/>
</dbReference>
<evidence type="ECO:0000256" key="8">
    <source>
        <dbReference type="ARBA" id="ARBA00048685"/>
    </source>
</evidence>
<keyword evidence="2" id="KW-0560">Oxidoreductase</keyword>
<evidence type="ECO:0000256" key="2">
    <source>
        <dbReference type="ARBA" id="ARBA00023002"/>
    </source>
</evidence>
<sequence>MSDRSPSVVTPGVASGGITARAAVLESFQKPLTVRQFPVPAPSPGEILVDVRYGGICGTDLHLQLGHLPIPVPLVLGHEGLGSIRRLGTEGLTDANGTELRIGDTVMWASSIACGSCGPCRQHREPTLCESRRTYGVNRQVEGDSGLFGAWSETILLHPGATVVRLPQSVDPLAAMSLACAGPTLIHALYERRPVRVGETVIVQGSGPVGMAAAALAQLSGAAMVILLGGPQQRLDLARQCGIGDVHLNIADRSDTTSALNEAREMTRGGLGADLVIECAGVPEAVAQGVYLARRGGSYLVVGQYTDSGETLFNPHQLVYRQLEVVGSWAFTGAHLVHYVNLLPSLLERFDLRRLVTEFPLGEVNDAMVAVGTGEVVKAVLESRHLPTVDT</sequence>
<comment type="pathway">
    <text evidence="4">Metabolic intermediate biosynthesis; 2-deoxystreptamine biosynthesis; 2-deoxystreptamine from D-glucose 6-phosphate: step 3/4.</text>
</comment>
<dbReference type="EC" id="1.1.1.329" evidence="6"/>
<dbReference type="InterPro" id="IPR013149">
    <property type="entry name" value="ADH-like_C"/>
</dbReference>
<comment type="catalytic activity">
    <reaction evidence="8">
        <text>2-deoxy-scyllo-inosamine + NAD(+) = 3-amino-2,3-dideoxy-scyllo-inosose + NADH + H(+)</text>
        <dbReference type="Rhea" id="RHEA:33883"/>
        <dbReference type="ChEBI" id="CHEBI:15378"/>
        <dbReference type="ChEBI" id="CHEBI:57540"/>
        <dbReference type="ChEBI" id="CHEBI:57945"/>
        <dbReference type="ChEBI" id="CHEBI:65002"/>
        <dbReference type="ChEBI" id="CHEBI:65003"/>
        <dbReference type="EC" id="1.1.1.329"/>
    </reaction>
</comment>
<dbReference type="InterPro" id="IPR020843">
    <property type="entry name" value="ER"/>
</dbReference>
<comment type="function">
    <text evidence="3">Catalyzes the oxidation of 2-deoxy-scyllo-inosamine (DOIA) with NAD(+) or NADP(+), forming 3-amino-2,3-dideoxy-scyllo-inosose (amino-DOI).</text>
</comment>
<dbReference type="AlphaFoldDB" id="A0A0E3URI1"/>
<comment type="similarity">
    <text evidence="5">Belongs to the zinc-containing alcohol dehydrogenase family. DOIA dehydrogenase subfamily.</text>
</comment>
<evidence type="ECO:0000256" key="9">
    <source>
        <dbReference type="ARBA" id="ARBA00049085"/>
    </source>
</evidence>
<name>A0A0E3URI1_STRM4</name>
<dbReference type="InterPro" id="IPR036291">
    <property type="entry name" value="NAD(P)-bd_dom_sf"/>
</dbReference>
<proteinExistence type="inferred from homology"/>
<dbReference type="Pfam" id="PF00107">
    <property type="entry name" value="ADH_zinc_N"/>
    <property type="match status" value="1"/>
</dbReference>
<evidence type="ECO:0000256" key="1">
    <source>
        <dbReference type="ARBA" id="ARBA00001947"/>
    </source>
</evidence>
<dbReference type="Gene3D" id="3.40.50.720">
    <property type="entry name" value="NAD(P)-binding Rossmann-like Domain"/>
    <property type="match status" value="1"/>
</dbReference>
<evidence type="ECO:0000256" key="4">
    <source>
        <dbReference type="ARBA" id="ARBA00037908"/>
    </source>
</evidence>
<gene>
    <name evidence="11" type="primary">griF</name>
</gene>
<comment type="catalytic activity">
    <reaction evidence="9">
        <text>2-deoxy-scyllo-inosamine + NADP(+) = 3-amino-2,3-dideoxy-scyllo-inosose + NADPH + H(+)</text>
        <dbReference type="Rhea" id="RHEA:33879"/>
        <dbReference type="ChEBI" id="CHEBI:15378"/>
        <dbReference type="ChEBI" id="CHEBI:57783"/>
        <dbReference type="ChEBI" id="CHEBI:58349"/>
        <dbReference type="ChEBI" id="CHEBI:65002"/>
        <dbReference type="ChEBI" id="CHEBI:65003"/>
        <dbReference type="EC" id="1.1.1.329"/>
    </reaction>
</comment>
<evidence type="ECO:0000256" key="3">
    <source>
        <dbReference type="ARBA" id="ARBA00037678"/>
    </source>
</evidence>
<dbReference type="SMART" id="SM00829">
    <property type="entry name" value="PKS_ER"/>
    <property type="match status" value="1"/>
</dbReference>
<dbReference type="PANTHER" id="PTHR43401">
    <property type="entry name" value="L-THREONINE 3-DEHYDROGENASE"/>
    <property type="match status" value="1"/>
</dbReference>
<dbReference type="EMBL" id="KP211414">
    <property type="protein sequence ID" value="AKC91860.1"/>
    <property type="molecule type" value="Genomic_DNA"/>
</dbReference>
<dbReference type="SUPFAM" id="SSF50129">
    <property type="entry name" value="GroES-like"/>
    <property type="match status" value="1"/>
</dbReference>
<dbReference type="GO" id="GO:0016491">
    <property type="term" value="F:oxidoreductase activity"/>
    <property type="evidence" value="ECO:0007669"/>
    <property type="project" value="UniProtKB-KW"/>
</dbReference>
<evidence type="ECO:0000256" key="5">
    <source>
        <dbReference type="ARBA" id="ARBA00038004"/>
    </source>
</evidence>
<dbReference type="CDD" id="cd08231">
    <property type="entry name" value="MDR_TM0436_like"/>
    <property type="match status" value="1"/>
</dbReference>
<dbReference type="InterPro" id="IPR013154">
    <property type="entry name" value="ADH-like_N"/>
</dbReference>
<dbReference type="InterPro" id="IPR011032">
    <property type="entry name" value="GroES-like_sf"/>
</dbReference>